<sequence>MGNRSSSRANHDNEGQPPESESAEDRVLPRPPHCDTEDFKIDMVPLSDCAVQVVVHENWKSVPSNQPRDGDIVSLWSVMSNKGDGFLQVTNVKVDPDKDDEIYLAEQFSCSFSGERFSYRCAIVCTV</sequence>
<dbReference type="AlphaFoldDB" id="A0A1S3IJE0"/>
<accession>A0A1S3IJE0</accession>
<name>A0A1S3IJE0_LINAN</name>
<evidence type="ECO:0000313" key="2">
    <source>
        <dbReference type="Proteomes" id="UP000085678"/>
    </source>
</evidence>
<evidence type="ECO:0000256" key="1">
    <source>
        <dbReference type="SAM" id="MobiDB-lite"/>
    </source>
</evidence>
<protein>
    <submittedName>
        <fullName evidence="3">Uncharacterized protein LOC106164289</fullName>
    </submittedName>
</protein>
<dbReference type="RefSeq" id="XP_013397619.1">
    <property type="nucleotide sequence ID" value="XM_013542165.2"/>
</dbReference>
<proteinExistence type="predicted"/>
<reference evidence="3" key="1">
    <citation type="submission" date="2025-08" db="UniProtKB">
        <authorList>
            <consortium name="RefSeq"/>
        </authorList>
    </citation>
    <scope>IDENTIFICATION</scope>
    <source>
        <tissue evidence="3">Gonads</tissue>
    </source>
</reference>
<feature type="compositionally biased region" description="Basic and acidic residues" evidence="1">
    <location>
        <begin position="23"/>
        <end position="36"/>
    </location>
</feature>
<dbReference type="GeneID" id="106164289"/>
<organism evidence="2 3">
    <name type="scientific">Lingula anatina</name>
    <name type="common">Brachiopod</name>
    <name type="synonym">Lingula unguis</name>
    <dbReference type="NCBI Taxonomy" id="7574"/>
    <lineage>
        <taxon>Eukaryota</taxon>
        <taxon>Metazoa</taxon>
        <taxon>Spiralia</taxon>
        <taxon>Lophotrochozoa</taxon>
        <taxon>Brachiopoda</taxon>
        <taxon>Linguliformea</taxon>
        <taxon>Lingulata</taxon>
        <taxon>Lingulida</taxon>
        <taxon>Linguloidea</taxon>
        <taxon>Lingulidae</taxon>
        <taxon>Lingula</taxon>
    </lineage>
</organism>
<evidence type="ECO:0000313" key="3">
    <source>
        <dbReference type="RefSeq" id="XP_013397619.1"/>
    </source>
</evidence>
<gene>
    <name evidence="3" type="primary">LOC106164289</name>
</gene>
<feature type="region of interest" description="Disordered" evidence="1">
    <location>
        <begin position="1"/>
        <end position="36"/>
    </location>
</feature>
<keyword evidence="2" id="KW-1185">Reference proteome</keyword>
<dbReference type="InParanoid" id="A0A1S3IJE0"/>
<dbReference type="KEGG" id="lak:106164289"/>
<dbReference type="Proteomes" id="UP000085678">
    <property type="component" value="Unplaced"/>
</dbReference>